<dbReference type="AlphaFoldDB" id="A0A219B8Z4"/>
<dbReference type="EMBL" id="NFZT01000001">
    <property type="protein sequence ID" value="OWV34238.1"/>
    <property type="molecule type" value="Genomic_DNA"/>
</dbReference>
<feature type="region of interest" description="Disordered" evidence="1">
    <location>
        <begin position="78"/>
        <end position="107"/>
    </location>
</feature>
<comment type="caution">
    <text evidence="2">The sequence shown here is derived from an EMBL/GenBank/DDBJ whole genome shotgun (WGS) entry which is preliminary data.</text>
</comment>
<gene>
    <name evidence="2" type="ORF">B5C34_12735</name>
</gene>
<evidence type="ECO:0000256" key="1">
    <source>
        <dbReference type="SAM" id="MobiDB-lite"/>
    </source>
</evidence>
<evidence type="ECO:0008006" key="4">
    <source>
        <dbReference type="Google" id="ProtNLM"/>
    </source>
</evidence>
<evidence type="ECO:0000313" key="3">
    <source>
        <dbReference type="Proteomes" id="UP000198462"/>
    </source>
</evidence>
<accession>A0A219B8Z4</accession>
<organism evidence="2 3">
    <name type="scientific">Pacificimonas flava</name>
    <dbReference type="NCBI Taxonomy" id="1234595"/>
    <lineage>
        <taxon>Bacteria</taxon>
        <taxon>Pseudomonadati</taxon>
        <taxon>Pseudomonadota</taxon>
        <taxon>Alphaproteobacteria</taxon>
        <taxon>Sphingomonadales</taxon>
        <taxon>Sphingosinicellaceae</taxon>
        <taxon>Pacificimonas</taxon>
    </lineage>
</organism>
<protein>
    <recommendedName>
        <fullName evidence="4">Pyrroline-5-carboxylate reductase</fullName>
    </recommendedName>
</protein>
<feature type="region of interest" description="Disordered" evidence="1">
    <location>
        <begin position="1"/>
        <end position="28"/>
    </location>
</feature>
<feature type="compositionally biased region" description="Low complexity" evidence="1">
    <location>
        <begin position="78"/>
        <end position="92"/>
    </location>
</feature>
<dbReference type="RefSeq" id="WP_088712938.1">
    <property type="nucleotide sequence ID" value="NZ_NFZT01000001.1"/>
</dbReference>
<evidence type="ECO:0000313" key="2">
    <source>
        <dbReference type="EMBL" id="OWV34238.1"/>
    </source>
</evidence>
<dbReference type="Pfam" id="PF04380">
    <property type="entry name" value="BMFP"/>
    <property type="match status" value="1"/>
</dbReference>
<proteinExistence type="predicted"/>
<feature type="compositionally biased region" description="Low complexity" evidence="1">
    <location>
        <begin position="15"/>
        <end position="26"/>
    </location>
</feature>
<dbReference type="Proteomes" id="UP000198462">
    <property type="component" value="Unassembled WGS sequence"/>
</dbReference>
<keyword evidence="3" id="KW-1185">Reference proteome</keyword>
<name>A0A219B8Z4_9SPHN</name>
<reference evidence="3" key="1">
    <citation type="submission" date="2017-05" db="EMBL/GenBank/DDBJ databases">
        <authorList>
            <person name="Lin X."/>
        </authorList>
    </citation>
    <scope>NUCLEOTIDE SEQUENCE [LARGE SCALE GENOMIC DNA]</scope>
    <source>
        <strain evidence="3">JLT2012</strain>
    </source>
</reference>
<dbReference type="InterPro" id="IPR007475">
    <property type="entry name" value="UbiK"/>
</dbReference>
<sequence length="107" mass="11480">MQSQNRFLDDLSRLATGAAGTMAGMGREMESRFKDRMRELLADMDLVQREEFEAVKEMAANARAEADELRARVEALEAAGGAGAAKPAATKAKASKPKPKPKADPSS</sequence>
<dbReference type="STRING" id="1234595.C725_0456"/>